<gene>
    <name evidence="2" type="primary">amyS</name>
    <name evidence="2" type="ORF">I41_30740</name>
</gene>
<dbReference type="InterPro" id="IPR006047">
    <property type="entry name" value="GH13_cat_dom"/>
</dbReference>
<dbReference type="OrthoDB" id="9805159at2"/>
<name>A0A517TZU7_9BACT</name>
<dbReference type="AlphaFoldDB" id="A0A517TZU7"/>
<dbReference type="InterPro" id="IPR017853">
    <property type="entry name" value="GH"/>
</dbReference>
<accession>A0A517TZU7</accession>
<dbReference type="Gene3D" id="3.20.20.80">
    <property type="entry name" value="Glycosidases"/>
    <property type="match status" value="2"/>
</dbReference>
<dbReference type="EMBL" id="CP036339">
    <property type="protein sequence ID" value="QDT73883.1"/>
    <property type="molecule type" value="Genomic_DNA"/>
</dbReference>
<evidence type="ECO:0000313" key="3">
    <source>
        <dbReference type="Proteomes" id="UP000317909"/>
    </source>
</evidence>
<keyword evidence="2" id="KW-0326">Glycosidase</keyword>
<dbReference type="SMART" id="SM00642">
    <property type="entry name" value="Aamy"/>
    <property type="match status" value="1"/>
</dbReference>
<protein>
    <submittedName>
        <fullName evidence="2">Alpha-amylase</fullName>
        <ecNumber evidence="2">3.2.1.1</ecNumber>
    </submittedName>
</protein>
<dbReference type="GO" id="GO:0000272">
    <property type="term" value="P:polysaccharide catabolic process"/>
    <property type="evidence" value="ECO:0007669"/>
    <property type="project" value="InterPro"/>
</dbReference>
<dbReference type="PANTHER" id="PTHR43447">
    <property type="entry name" value="ALPHA-AMYLASE"/>
    <property type="match status" value="1"/>
</dbReference>
<sequence length="1123" mass="118949">MQPLASSRLTHACRAWLMRAAVRALAFAAASAWFVWPIDSTRAETVSAPAFLQIFEARWETIENRLADIHAAGYGRLWLPPPARADSGNQSVGYDVYNRFDLGQPRNETLYGTETGLKTLVRSAHTAGVLVNTDFIPNHNGFSDMSTVDTRGTATTADDVTFAQSGGYPGFAVTLPGDIDGDFHGAFEGGEEHFRLSGLIDVAQEKNHQFIRQPVAPGNPQNIPAGTTGIFNRPPANVPGPQHARFYPDQGLGGATVFDPRLNQNVTLYNFNAANPLAGDAVAENALGLIMRNARWMIQEIGIDGFRIDAGRHFPRWVLDYIDQGVFLANQRPLLDGSRQHAFSFTETGYDSSAFIQGFIRKDVDDANLGQLGGNRDALDFNLFGALKSNLTANGLANNWHAIRGASIDLNDDGLTNGSQGVAFAQSHDELGPYLQNVAYAYTLLRPGNAIVYTNAREFGNGRDFPRVGKDDALGGFYGDTVTKLVELRNSHGRGDFRERWIDEAFGDGNGNGKQESTIYVYERSKSAIVGLNNRNDAFVETRSGVQTDFAPGAVLVELTGNAADSTVDPGNAIPEAIRVNGLGQINLSIPSNAGHGRGYVVYGVAPPQGLLTLTGVSSTLAGATPTAANNGTARLTNIDVFTGNTFAVQLNTTPVTLPAPAGEANAVRDFHADGDAALLMIDGGINLNNQPGVDHTAPGSVVYGFEEFTDVRSPGYVDNGAGVNVGTGAGMYSQTIDASALSEGRHYLTVRAFRHRDAATGGDGGPAVFTDFTRTIYVDRLPPEAAVVSFAPFASSPATLQNRDLVVRSADGTADNMHFFLDLPANMSNAQIMQMVQNGQGDAADYDRDSFISGYFGVRTGNHVATVVTFEPTGRSNIQRFAGMFTETGVGAGFGDMNGNGVYAASDMLGASNGSFEQVLYSQNNLFNAAGDVNGDGRVTNVDLFALGDELSTEGASPAALNAYDQLLVKRGDVNLDGVTNGADVAALHASFGQSGWQADLNADGVAGLTDVSTLITKLVRTSFGDFNLDRRVDGADFLTWQRNAGIAGARFDQGDADLNGVVDAADLALLRNDFGKVAPLSAIAATAAVPEPSGAALITVATSAVAGVASVPLRIGHRQRS</sequence>
<evidence type="ECO:0000313" key="2">
    <source>
        <dbReference type="EMBL" id="QDT73883.1"/>
    </source>
</evidence>
<keyword evidence="3" id="KW-1185">Reference proteome</keyword>
<dbReference type="KEGG" id="llh:I41_30740"/>
<keyword evidence="2" id="KW-0378">Hydrolase</keyword>
<dbReference type="Pfam" id="PF00404">
    <property type="entry name" value="Dockerin_1"/>
    <property type="match status" value="1"/>
</dbReference>
<reference evidence="2 3" key="1">
    <citation type="submission" date="2019-02" db="EMBL/GenBank/DDBJ databases">
        <title>Deep-cultivation of Planctomycetes and their phenomic and genomic characterization uncovers novel biology.</title>
        <authorList>
            <person name="Wiegand S."/>
            <person name="Jogler M."/>
            <person name="Boedeker C."/>
            <person name="Pinto D."/>
            <person name="Vollmers J."/>
            <person name="Rivas-Marin E."/>
            <person name="Kohn T."/>
            <person name="Peeters S.H."/>
            <person name="Heuer A."/>
            <person name="Rast P."/>
            <person name="Oberbeckmann S."/>
            <person name="Bunk B."/>
            <person name="Jeske O."/>
            <person name="Meyerdierks A."/>
            <person name="Storesund J.E."/>
            <person name="Kallscheuer N."/>
            <person name="Luecker S."/>
            <person name="Lage O.M."/>
            <person name="Pohl T."/>
            <person name="Merkel B.J."/>
            <person name="Hornburger P."/>
            <person name="Mueller R.-W."/>
            <person name="Bruemmer F."/>
            <person name="Labrenz M."/>
            <person name="Spormann A.M."/>
            <person name="Op den Camp H."/>
            <person name="Overmann J."/>
            <person name="Amann R."/>
            <person name="Jetten M.S.M."/>
            <person name="Mascher T."/>
            <person name="Medema M.H."/>
            <person name="Devos D.P."/>
            <person name="Kaster A.-K."/>
            <person name="Ovreas L."/>
            <person name="Rohde M."/>
            <person name="Galperin M.Y."/>
            <person name="Jogler C."/>
        </authorList>
    </citation>
    <scope>NUCLEOTIDE SEQUENCE [LARGE SCALE GENOMIC DNA]</scope>
    <source>
        <strain evidence="2 3">I41</strain>
    </source>
</reference>
<dbReference type="Proteomes" id="UP000317909">
    <property type="component" value="Chromosome"/>
</dbReference>
<dbReference type="Gene3D" id="1.10.1330.10">
    <property type="entry name" value="Dockerin domain"/>
    <property type="match status" value="1"/>
</dbReference>
<dbReference type="SUPFAM" id="SSF63446">
    <property type="entry name" value="Type I dockerin domain"/>
    <property type="match status" value="1"/>
</dbReference>
<dbReference type="GO" id="GO:0004556">
    <property type="term" value="F:alpha-amylase activity"/>
    <property type="evidence" value="ECO:0007669"/>
    <property type="project" value="UniProtKB-EC"/>
</dbReference>
<evidence type="ECO:0000259" key="1">
    <source>
        <dbReference type="SMART" id="SM00642"/>
    </source>
</evidence>
<proteinExistence type="predicted"/>
<feature type="domain" description="Glycosyl hydrolase family 13 catalytic" evidence="1">
    <location>
        <begin position="49"/>
        <end position="489"/>
    </location>
</feature>
<dbReference type="PROSITE" id="PS00018">
    <property type="entry name" value="EF_HAND_1"/>
    <property type="match status" value="1"/>
</dbReference>
<dbReference type="SUPFAM" id="SSF51445">
    <property type="entry name" value="(Trans)glycosidases"/>
    <property type="match status" value="1"/>
</dbReference>
<dbReference type="InterPro" id="IPR018247">
    <property type="entry name" value="EF_Hand_1_Ca_BS"/>
</dbReference>
<dbReference type="InterPro" id="IPR036439">
    <property type="entry name" value="Dockerin_dom_sf"/>
</dbReference>
<dbReference type="EC" id="3.2.1.1" evidence="2"/>
<organism evidence="2 3">
    <name type="scientific">Lacipirellula limnantheis</name>
    <dbReference type="NCBI Taxonomy" id="2528024"/>
    <lineage>
        <taxon>Bacteria</taxon>
        <taxon>Pseudomonadati</taxon>
        <taxon>Planctomycetota</taxon>
        <taxon>Planctomycetia</taxon>
        <taxon>Pirellulales</taxon>
        <taxon>Lacipirellulaceae</taxon>
        <taxon>Lacipirellula</taxon>
    </lineage>
</organism>
<dbReference type="InterPro" id="IPR002105">
    <property type="entry name" value="Dockerin_1_rpt"/>
</dbReference>